<sequence length="340" mass="36656">MGKILHRAILAISVTILAVGTASAQEVNVYTARKDHLVKPVLDGFTKKTGIKVNLLPAGEDQLLERLKSEGMNSPADVLITTDVAHLHKARVAGVLQPISSKVIDANIPAKYRDPQGYWYGLSARARVLFYAKDRVKPSELSSYEDLADPKWKGRICVRSSSSTYNQSLLAHLIAVMGPDKAETWAKGVVDNMARKPQGGDRDQITAVAAGQCDVAIANTYYYGNLQTSTKAEERDAAAKVGIFFPGQQGRGAHMNVAGAGVTASAKHKAEAIKLIEFLSGPEAQQIFAEANSEYPVLASAKASEIVAGWGPFKAEEINVAMLGENNPVAVRIFDRVGWR</sequence>
<dbReference type="OrthoDB" id="9769567at2"/>
<dbReference type="Proteomes" id="UP000078428">
    <property type="component" value="Unassembled WGS sequence"/>
</dbReference>
<accession>A0A178MQ58</accession>
<organism evidence="5 6">
    <name type="scientific">Paramagnetospirillum marisnigri</name>
    <dbReference type="NCBI Taxonomy" id="1285242"/>
    <lineage>
        <taxon>Bacteria</taxon>
        <taxon>Pseudomonadati</taxon>
        <taxon>Pseudomonadota</taxon>
        <taxon>Alphaproteobacteria</taxon>
        <taxon>Rhodospirillales</taxon>
        <taxon>Magnetospirillaceae</taxon>
        <taxon>Paramagnetospirillum</taxon>
    </lineage>
</organism>
<dbReference type="SUPFAM" id="SSF53850">
    <property type="entry name" value="Periplasmic binding protein-like II"/>
    <property type="match status" value="1"/>
</dbReference>
<protein>
    <submittedName>
        <fullName evidence="5">Fe(3+) ABC transporter substrate-binding protein</fullName>
    </submittedName>
</protein>
<proteinExistence type="inferred from homology"/>
<evidence type="ECO:0000256" key="4">
    <source>
        <dbReference type="SAM" id="SignalP"/>
    </source>
</evidence>
<reference evidence="5 6" key="1">
    <citation type="submission" date="2016-04" db="EMBL/GenBank/DDBJ databases">
        <title>Draft genome sequence of freshwater magnetotactic bacteria Magnetospirillum marisnigri SP-1 and Magnetospirillum moscoviense BB-1.</title>
        <authorList>
            <person name="Koziaeva V."/>
            <person name="Dziuba M.V."/>
            <person name="Ivanov T.M."/>
            <person name="Kuznetsov B."/>
            <person name="Grouzdev D.S."/>
        </authorList>
    </citation>
    <scope>NUCLEOTIDE SEQUENCE [LARGE SCALE GENOMIC DNA]</scope>
    <source>
        <strain evidence="5 6">SP-1</strain>
    </source>
</reference>
<dbReference type="RefSeq" id="WP_068492473.1">
    <property type="nucleotide sequence ID" value="NZ_LWQT01000055.1"/>
</dbReference>
<dbReference type="GO" id="GO:0046872">
    <property type="term" value="F:metal ion binding"/>
    <property type="evidence" value="ECO:0007669"/>
    <property type="project" value="UniProtKB-KW"/>
</dbReference>
<dbReference type="PANTHER" id="PTHR30006">
    <property type="entry name" value="THIAMINE-BINDING PERIPLASMIC PROTEIN-RELATED"/>
    <property type="match status" value="1"/>
</dbReference>
<keyword evidence="2 4" id="KW-0732">Signal</keyword>
<dbReference type="EMBL" id="LWQT01000055">
    <property type="protein sequence ID" value="OAN50167.1"/>
    <property type="molecule type" value="Genomic_DNA"/>
</dbReference>
<evidence type="ECO:0000256" key="1">
    <source>
        <dbReference type="ARBA" id="ARBA00008520"/>
    </source>
</evidence>
<feature type="binding site" evidence="3">
    <location>
        <position position="222"/>
    </location>
    <ligand>
        <name>Fe cation</name>
        <dbReference type="ChEBI" id="CHEBI:24875"/>
    </ligand>
</feature>
<comment type="caution">
    <text evidence="5">The sequence shown here is derived from an EMBL/GenBank/DDBJ whole genome shotgun (WGS) entry which is preliminary data.</text>
</comment>
<dbReference type="InterPro" id="IPR026045">
    <property type="entry name" value="Ferric-bd"/>
</dbReference>
<dbReference type="Pfam" id="PF13343">
    <property type="entry name" value="SBP_bac_6"/>
    <property type="match status" value="1"/>
</dbReference>
<dbReference type="GO" id="GO:0030288">
    <property type="term" value="C:outer membrane-bounded periplasmic space"/>
    <property type="evidence" value="ECO:0007669"/>
    <property type="project" value="TreeGrafter"/>
</dbReference>
<feature type="binding site" evidence="3">
    <location>
        <position position="221"/>
    </location>
    <ligand>
        <name>Fe cation</name>
        <dbReference type="ChEBI" id="CHEBI:24875"/>
    </ligand>
</feature>
<gene>
    <name evidence="5" type="ORF">A6A04_01785</name>
</gene>
<evidence type="ECO:0000313" key="6">
    <source>
        <dbReference type="Proteomes" id="UP000078428"/>
    </source>
</evidence>
<name>A0A178MQ58_9PROT</name>
<dbReference type="PIRSF" id="PIRSF002825">
    <property type="entry name" value="CfbpA"/>
    <property type="match status" value="1"/>
</dbReference>
<feature type="signal peptide" evidence="4">
    <location>
        <begin position="1"/>
        <end position="24"/>
    </location>
</feature>
<dbReference type="PANTHER" id="PTHR30006:SF15">
    <property type="entry name" value="IRON-UTILIZATION PERIPLASMIC PROTEIN"/>
    <property type="match status" value="1"/>
</dbReference>
<dbReference type="Gene3D" id="3.40.190.10">
    <property type="entry name" value="Periplasmic binding protein-like II"/>
    <property type="match status" value="2"/>
</dbReference>
<keyword evidence="3" id="KW-0408">Iron</keyword>
<dbReference type="AlphaFoldDB" id="A0A178MQ58"/>
<keyword evidence="3" id="KW-0479">Metal-binding</keyword>
<feature type="chain" id="PRO_5008092134" evidence="4">
    <location>
        <begin position="25"/>
        <end position="340"/>
    </location>
</feature>
<evidence type="ECO:0000313" key="5">
    <source>
        <dbReference type="EMBL" id="OAN50167.1"/>
    </source>
</evidence>
<evidence type="ECO:0000256" key="3">
    <source>
        <dbReference type="PIRSR" id="PIRSR002825-1"/>
    </source>
</evidence>
<keyword evidence="6" id="KW-1185">Reference proteome</keyword>
<evidence type="ECO:0000256" key="2">
    <source>
        <dbReference type="ARBA" id="ARBA00022729"/>
    </source>
</evidence>
<dbReference type="CDD" id="cd13542">
    <property type="entry name" value="PBP2_FutA1_ilke"/>
    <property type="match status" value="1"/>
</dbReference>
<comment type="similarity">
    <text evidence="1">Belongs to the bacterial solute-binding protein 1 family.</text>
</comment>
<dbReference type="STRING" id="1285242.A6A04_01785"/>